<dbReference type="InterPro" id="IPR037523">
    <property type="entry name" value="VOC_core"/>
</dbReference>
<dbReference type="PANTHER" id="PTHR34109">
    <property type="entry name" value="BNAUNNG04460D PROTEIN-RELATED"/>
    <property type="match status" value="1"/>
</dbReference>
<dbReference type="Pfam" id="PF00903">
    <property type="entry name" value="Glyoxalase"/>
    <property type="match status" value="1"/>
</dbReference>
<reference evidence="3" key="1">
    <citation type="submission" date="2023-07" db="EMBL/GenBank/DDBJ databases">
        <title>Dyadobacter sp. nov 'subterranea' isolated from contaminted grondwater.</title>
        <authorList>
            <person name="Szabo I."/>
            <person name="Al-Omari J."/>
            <person name="Szerdahelyi S.G."/>
            <person name="Rado J."/>
        </authorList>
    </citation>
    <scope>NUCLEOTIDE SEQUENCE [LARGE SCALE GENOMIC DNA]</scope>
    <source>
        <strain evidence="3">UP-52</strain>
    </source>
</reference>
<dbReference type="CDD" id="cd07246">
    <property type="entry name" value="VOC_like"/>
    <property type="match status" value="1"/>
</dbReference>
<dbReference type="InterPro" id="IPR004360">
    <property type="entry name" value="Glyas_Fos-R_dOase_dom"/>
</dbReference>
<dbReference type="PROSITE" id="PS51819">
    <property type="entry name" value="VOC"/>
    <property type="match status" value="1"/>
</dbReference>
<name>A0ABR9WEY7_9BACT</name>
<dbReference type="Gene3D" id="3.30.720.120">
    <property type="match status" value="1"/>
</dbReference>
<comment type="caution">
    <text evidence="2">The sequence shown here is derived from an EMBL/GenBank/DDBJ whole genome shotgun (WGS) entry which is preliminary data.</text>
</comment>
<evidence type="ECO:0000259" key="1">
    <source>
        <dbReference type="PROSITE" id="PS51819"/>
    </source>
</evidence>
<organism evidence="2 3">
    <name type="scientific">Dyadobacter subterraneus</name>
    <dbReference type="NCBI Taxonomy" id="2773304"/>
    <lineage>
        <taxon>Bacteria</taxon>
        <taxon>Pseudomonadati</taxon>
        <taxon>Bacteroidota</taxon>
        <taxon>Cytophagia</taxon>
        <taxon>Cytophagales</taxon>
        <taxon>Spirosomataceae</taxon>
        <taxon>Dyadobacter</taxon>
    </lineage>
</organism>
<dbReference type="InterPro" id="IPR029068">
    <property type="entry name" value="Glyas_Bleomycin-R_OHBP_Dase"/>
</dbReference>
<dbReference type="Proteomes" id="UP000634134">
    <property type="component" value="Unassembled WGS sequence"/>
</dbReference>
<dbReference type="Gene3D" id="3.30.720.110">
    <property type="match status" value="1"/>
</dbReference>
<proteinExistence type="predicted"/>
<dbReference type="EMBL" id="JACYGY010000001">
    <property type="protein sequence ID" value="MBE9463990.1"/>
    <property type="molecule type" value="Genomic_DNA"/>
</dbReference>
<dbReference type="PANTHER" id="PTHR34109:SF1">
    <property type="entry name" value="VOC DOMAIN-CONTAINING PROTEIN"/>
    <property type="match status" value="1"/>
</dbReference>
<evidence type="ECO:0000313" key="2">
    <source>
        <dbReference type="EMBL" id="MBE9463990.1"/>
    </source>
</evidence>
<feature type="domain" description="VOC" evidence="1">
    <location>
        <begin position="12"/>
        <end position="131"/>
    </location>
</feature>
<dbReference type="RefSeq" id="WP_194122076.1">
    <property type="nucleotide sequence ID" value="NZ_JACYGY010000001.1"/>
</dbReference>
<evidence type="ECO:0000313" key="3">
    <source>
        <dbReference type="Proteomes" id="UP000634134"/>
    </source>
</evidence>
<dbReference type="SUPFAM" id="SSF54593">
    <property type="entry name" value="Glyoxalase/Bleomycin resistance protein/Dihydroxybiphenyl dioxygenase"/>
    <property type="match status" value="1"/>
</dbReference>
<sequence>MKDSKIKVVPDHYTTVTPWIISPSSAKLIEFLKTAFDAEEIAGSRISGEDGVIIHVVVKIGDSLVMLFDAREGWAPTPAFLNLYVENAEKTYQQALETGAKSVTELTRLWFGEKVCRILDPFGNLWWINERMEEIDFTDPETAKRASDPDAVKAIAYIQKSLNEALLTQKKFFENSRD</sequence>
<protein>
    <submittedName>
        <fullName evidence="2">VOC family protein</fullName>
    </submittedName>
</protein>
<gene>
    <name evidence="2" type="ORF">IEE83_19065</name>
</gene>
<keyword evidence="3" id="KW-1185">Reference proteome</keyword>
<accession>A0ABR9WEY7</accession>